<dbReference type="EMBL" id="CP053661">
    <property type="protein sequence ID" value="QKD84767.1"/>
    <property type="molecule type" value="Genomic_DNA"/>
</dbReference>
<dbReference type="SMART" id="SM00563">
    <property type="entry name" value="PlsC"/>
    <property type="match status" value="1"/>
</dbReference>
<keyword evidence="2" id="KW-0012">Acyltransferase</keyword>
<accession>A0A6M8BIL6</accession>
<reference evidence="2 3" key="1">
    <citation type="submission" date="2020-05" db="EMBL/GenBank/DDBJ databases">
        <title>Complete genome sequence of of a novel Thermoleptolyngbya strain isolated from hot springs of Ganzi, Sichuan China.</title>
        <authorList>
            <person name="Tang J."/>
            <person name="Daroch M."/>
            <person name="Li L."/>
            <person name="Waleron K."/>
            <person name="Waleron M."/>
            <person name="Waleron M."/>
        </authorList>
    </citation>
    <scope>NUCLEOTIDE SEQUENCE [LARGE SCALE GENOMIC DNA]</scope>
    <source>
        <strain evidence="2 3">PKUAC-SCTA183</strain>
    </source>
</reference>
<feature type="domain" description="Phospholipid/glycerol acyltransferase" evidence="1">
    <location>
        <begin position="48"/>
        <end position="193"/>
    </location>
</feature>
<dbReference type="KEGG" id="theu:HPC62_04470"/>
<evidence type="ECO:0000259" key="1">
    <source>
        <dbReference type="SMART" id="SM00563"/>
    </source>
</evidence>
<evidence type="ECO:0000313" key="2">
    <source>
        <dbReference type="EMBL" id="QKD84767.1"/>
    </source>
</evidence>
<gene>
    <name evidence="2" type="ORF">HPC62_04470</name>
</gene>
<organism evidence="2 3">
    <name type="scientific">Thermoleptolyngbya sichuanensis A183</name>
    <dbReference type="NCBI Taxonomy" id="2737172"/>
    <lineage>
        <taxon>Bacteria</taxon>
        <taxon>Bacillati</taxon>
        <taxon>Cyanobacteriota</taxon>
        <taxon>Cyanophyceae</taxon>
        <taxon>Oculatellales</taxon>
        <taxon>Oculatellaceae</taxon>
        <taxon>Thermoleptolyngbya</taxon>
        <taxon>Thermoleptolyngbya sichuanensis</taxon>
    </lineage>
</organism>
<name>A0A6M8BIL6_9CYAN</name>
<dbReference type="Proteomes" id="UP000505210">
    <property type="component" value="Chromosome"/>
</dbReference>
<dbReference type="InterPro" id="IPR002123">
    <property type="entry name" value="Plipid/glycerol_acylTrfase"/>
</dbReference>
<protein>
    <submittedName>
        <fullName evidence="2">1-acyl-sn-glycerol-3-phosphate acyltransferase</fullName>
    </submittedName>
</protein>
<dbReference type="AlphaFoldDB" id="A0A6M8BIL6"/>
<proteinExistence type="predicted"/>
<dbReference type="SUPFAM" id="SSF69593">
    <property type="entry name" value="Glycerol-3-phosphate (1)-acyltransferase"/>
    <property type="match status" value="1"/>
</dbReference>
<evidence type="ECO:0000313" key="3">
    <source>
        <dbReference type="Proteomes" id="UP000505210"/>
    </source>
</evidence>
<keyword evidence="2" id="KW-0808">Transferase</keyword>
<keyword evidence="3" id="KW-1185">Reference proteome</keyword>
<sequence>MAMRAALPLLFRLRVRPWLPTGISHVEVVNAKELALLYQRFQAGEVRFILAFRHPEVDDPFSMLYLLSSGVPKAAREHDIPLRSPVHSHFIYDRGMTIWAGDWLGWLFSRLGGIPIHRGKRLDRTGLRAARELLLNGQFPLAIAPEGATNGHSEVVSPLEPGVAQLGFWCAEDLRKKGRSEQVYIVPIGIRYTYPQPIWPKLDRLLSRLEQDTGLPPLVQDETPTEDVRYRRVLRLADHLLTEMEGFYHRFYPQYLTPEADSKPELDESANQHLIRRLETLLDAALRAAEAHFRLEAQGTIIDRCRRLEEAGWNAIYREDLPADFAALSPFQRGLADWGAEEAEIRLRHMRLVESFVAVTADYLQEQPTAERFAEMALLMFDLVARIKGDDMPARPRLGWRQSRVTVGTPICVSDRHSDYQRDHTSAKRAVAELTQDLQAALEQLI</sequence>
<dbReference type="Pfam" id="PF01553">
    <property type="entry name" value="Acyltransferase"/>
    <property type="match status" value="1"/>
</dbReference>
<dbReference type="GO" id="GO:0016746">
    <property type="term" value="F:acyltransferase activity"/>
    <property type="evidence" value="ECO:0007669"/>
    <property type="project" value="UniProtKB-KW"/>
</dbReference>